<evidence type="ECO:0000313" key="4">
    <source>
        <dbReference type="Proteomes" id="UP000003675"/>
    </source>
</evidence>
<protein>
    <recommendedName>
        <fullName evidence="2">Serine aminopeptidase S33 domain-containing protein</fullName>
    </recommendedName>
</protein>
<keyword evidence="1" id="KW-0472">Membrane</keyword>
<dbReference type="InterPro" id="IPR052920">
    <property type="entry name" value="DNA-binding_regulatory"/>
</dbReference>
<sequence>MCAKICPLIKNYDMGLINLKTEVTKRRHLWRWLISIIVLLALALFAAGSYFFTVAMVPSHKSFIHNSDRISKSDPLYAQKMWFKQAPKQQWTMKSAHGNYRLVADYLPAAQPTTKNVIILHGFMGRKEKMGEYAAMFHQLGYNVLLPDARAHGQSQGKYIGYGWPERYDVRKWAEKLVTKNGPQSQIVIFGVSMGGATTMMTSGIPLPHQVKALVEDCGYTSLNAELNYEAGNLYNIPQAIRAPLIGTLSLINRVKNGFYVHEASATTMLERNQRPIMFIHGGDDRFVPTRMVYQNYAATKGPRELWVVKGAKHAASYEKQPSLYPQRIAKFLNHYVK</sequence>
<dbReference type="InterPro" id="IPR029058">
    <property type="entry name" value="AB_hydrolase_fold"/>
</dbReference>
<accession>C8P5L1</accession>
<gene>
    <name evidence="3" type="ORF">HMPREF0494_0603</name>
</gene>
<comment type="caution">
    <text evidence="3">The sequence shown here is derived from an EMBL/GenBank/DDBJ whole genome shotgun (WGS) entry which is preliminary data.</text>
</comment>
<evidence type="ECO:0000256" key="1">
    <source>
        <dbReference type="SAM" id="Phobius"/>
    </source>
</evidence>
<organism evidence="3 4">
    <name type="scientific">Limosilactobacillus antri DSM 16041</name>
    <dbReference type="NCBI Taxonomy" id="525309"/>
    <lineage>
        <taxon>Bacteria</taxon>
        <taxon>Bacillati</taxon>
        <taxon>Bacillota</taxon>
        <taxon>Bacilli</taxon>
        <taxon>Lactobacillales</taxon>
        <taxon>Lactobacillaceae</taxon>
        <taxon>Limosilactobacillus</taxon>
    </lineage>
</organism>
<keyword evidence="1" id="KW-0812">Transmembrane</keyword>
<proteinExistence type="predicted"/>
<dbReference type="HOGENOM" id="CLU_029375_6_3_9"/>
<dbReference type="Proteomes" id="UP000003675">
    <property type="component" value="Unassembled WGS sequence"/>
</dbReference>
<name>C8P5L1_9LACO</name>
<dbReference type="STRING" id="525309.HMPREF0494_0603"/>
<feature type="transmembrane region" description="Helical" evidence="1">
    <location>
        <begin position="29"/>
        <end position="52"/>
    </location>
</feature>
<evidence type="ECO:0000313" key="3">
    <source>
        <dbReference type="EMBL" id="EEW54182.1"/>
    </source>
</evidence>
<dbReference type="PANTHER" id="PTHR43358:SF4">
    <property type="entry name" value="ALPHA_BETA HYDROLASE FOLD-1 DOMAIN-CONTAINING PROTEIN"/>
    <property type="match status" value="1"/>
</dbReference>
<dbReference type="SUPFAM" id="SSF53474">
    <property type="entry name" value="alpha/beta-Hydrolases"/>
    <property type="match status" value="1"/>
</dbReference>
<dbReference type="Pfam" id="PF12146">
    <property type="entry name" value="Hydrolase_4"/>
    <property type="match status" value="1"/>
</dbReference>
<keyword evidence="1" id="KW-1133">Transmembrane helix</keyword>
<dbReference type="AlphaFoldDB" id="C8P5L1"/>
<feature type="domain" description="Serine aminopeptidase S33" evidence="2">
    <location>
        <begin position="113"/>
        <end position="273"/>
    </location>
</feature>
<dbReference type="Gene3D" id="3.40.50.1820">
    <property type="entry name" value="alpha/beta hydrolase"/>
    <property type="match status" value="1"/>
</dbReference>
<dbReference type="InterPro" id="IPR022742">
    <property type="entry name" value="Hydrolase_4"/>
</dbReference>
<dbReference type="eggNOG" id="COG1073">
    <property type="taxonomic scope" value="Bacteria"/>
</dbReference>
<dbReference type="EMBL" id="ACLL01000015">
    <property type="protein sequence ID" value="EEW54182.1"/>
    <property type="molecule type" value="Genomic_DNA"/>
</dbReference>
<reference evidence="3 4" key="1">
    <citation type="submission" date="2009-09" db="EMBL/GenBank/DDBJ databases">
        <authorList>
            <person name="Qin X."/>
            <person name="Bachman B."/>
            <person name="Battles P."/>
            <person name="Bell A."/>
            <person name="Bess C."/>
            <person name="Bickham C."/>
            <person name="Chaboub L."/>
            <person name="Chen D."/>
            <person name="Coyle M."/>
            <person name="Deiros D.R."/>
            <person name="Dinh H."/>
            <person name="Forbes L."/>
            <person name="Fowler G."/>
            <person name="Francisco L."/>
            <person name="Fu Q."/>
            <person name="Gubbala S."/>
            <person name="Hale W."/>
            <person name="Han Y."/>
            <person name="Hemphill L."/>
            <person name="Highlander S.K."/>
            <person name="Hirani K."/>
            <person name="Hogues M."/>
            <person name="Jackson L."/>
            <person name="Jakkamsetti A."/>
            <person name="Javaid M."/>
            <person name="Jiang H."/>
            <person name="Korchina V."/>
            <person name="Kovar C."/>
            <person name="Lara F."/>
            <person name="Lee S."/>
            <person name="Mata R."/>
            <person name="Mathew T."/>
            <person name="Moen C."/>
            <person name="Morales K."/>
            <person name="Munidasa M."/>
            <person name="Nazareth L."/>
            <person name="Ngo R."/>
            <person name="Nguyen L."/>
            <person name="Okwuonu G."/>
            <person name="Ongeri F."/>
            <person name="Patil S."/>
            <person name="Petrosino J."/>
            <person name="Pham C."/>
            <person name="Pham P."/>
            <person name="Pu L.-L."/>
            <person name="Puazo M."/>
            <person name="Raj R."/>
            <person name="Reid J."/>
            <person name="Rouhana J."/>
            <person name="Saada N."/>
            <person name="Shang Y."/>
            <person name="Simmons D."/>
            <person name="Thornton R."/>
            <person name="Warren J."/>
            <person name="Weissenberger G."/>
            <person name="Zhang J."/>
            <person name="Zhang L."/>
            <person name="Zhou C."/>
            <person name="Zhu D."/>
            <person name="Muzny D."/>
            <person name="Worley K."/>
            <person name="Gibbs R."/>
        </authorList>
    </citation>
    <scope>NUCLEOTIDE SEQUENCE [LARGE SCALE GENOMIC DNA]</scope>
    <source>
        <strain evidence="3 4">DSM 16041</strain>
    </source>
</reference>
<dbReference type="PANTHER" id="PTHR43358">
    <property type="entry name" value="ALPHA/BETA-HYDROLASE"/>
    <property type="match status" value="1"/>
</dbReference>
<evidence type="ECO:0000259" key="2">
    <source>
        <dbReference type="Pfam" id="PF12146"/>
    </source>
</evidence>